<sequence>MDSLSVKYSSVGGLHPHFNRPSLILSHPIDCKTPTSVTYPLVGGLPLAPSKNFAIRPVQHKLGVCRSTENKQYNTYLATQAFTSLAFKDMLKH</sequence>
<accession>A0A9D4IVR7</accession>
<reference evidence="1" key="2">
    <citation type="submission" date="2020-11" db="EMBL/GenBank/DDBJ databases">
        <authorList>
            <person name="McCartney M.A."/>
            <person name="Auch B."/>
            <person name="Kono T."/>
            <person name="Mallez S."/>
            <person name="Becker A."/>
            <person name="Gohl D.M."/>
            <person name="Silverstein K.A.T."/>
            <person name="Koren S."/>
            <person name="Bechman K.B."/>
            <person name="Herman A."/>
            <person name="Abrahante J.E."/>
            <person name="Garbe J."/>
        </authorList>
    </citation>
    <scope>NUCLEOTIDE SEQUENCE</scope>
    <source>
        <strain evidence="1">Duluth1</strain>
        <tissue evidence="1">Whole animal</tissue>
    </source>
</reference>
<comment type="caution">
    <text evidence="1">The sequence shown here is derived from an EMBL/GenBank/DDBJ whole genome shotgun (WGS) entry which is preliminary data.</text>
</comment>
<reference evidence="1" key="1">
    <citation type="journal article" date="2019" name="bioRxiv">
        <title>The Genome of the Zebra Mussel, Dreissena polymorpha: A Resource for Invasive Species Research.</title>
        <authorList>
            <person name="McCartney M.A."/>
            <person name="Auch B."/>
            <person name="Kono T."/>
            <person name="Mallez S."/>
            <person name="Zhang Y."/>
            <person name="Obille A."/>
            <person name="Becker A."/>
            <person name="Abrahante J.E."/>
            <person name="Garbe J."/>
            <person name="Badalamenti J.P."/>
            <person name="Herman A."/>
            <person name="Mangelson H."/>
            <person name="Liachko I."/>
            <person name="Sullivan S."/>
            <person name="Sone E.D."/>
            <person name="Koren S."/>
            <person name="Silverstein K.A.T."/>
            <person name="Beckman K.B."/>
            <person name="Gohl D.M."/>
        </authorList>
    </citation>
    <scope>NUCLEOTIDE SEQUENCE</scope>
    <source>
        <strain evidence="1">Duluth1</strain>
        <tissue evidence="1">Whole animal</tissue>
    </source>
</reference>
<evidence type="ECO:0000313" key="1">
    <source>
        <dbReference type="EMBL" id="KAH3788615.1"/>
    </source>
</evidence>
<keyword evidence="2" id="KW-1185">Reference proteome</keyword>
<dbReference type="AlphaFoldDB" id="A0A9D4IVR7"/>
<name>A0A9D4IVR7_DREPO</name>
<proteinExistence type="predicted"/>
<dbReference type="Proteomes" id="UP000828390">
    <property type="component" value="Unassembled WGS sequence"/>
</dbReference>
<dbReference type="EMBL" id="JAIWYP010000008">
    <property type="protein sequence ID" value="KAH3788615.1"/>
    <property type="molecule type" value="Genomic_DNA"/>
</dbReference>
<evidence type="ECO:0000313" key="2">
    <source>
        <dbReference type="Proteomes" id="UP000828390"/>
    </source>
</evidence>
<organism evidence="1 2">
    <name type="scientific">Dreissena polymorpha</name>
    <name type="common">Zebra mussel</name>
    <name type="synonym">Mytilus polymorpha</name>
    <dbReference type="NCBI Taxonomy" id="45954"/>
    <lineage>
        <taxon>Eukaryota</taxon>
        <taxon>Metazoa</taxon>
        <taxon>Spiralia</taxon>
        <taxon>Lophotrochozoa</taxon>
        <taxon>Mollusca</taxon>
        <taxon>Bivalvia</taxon>
        <taxon>Autobranchia</taxon>
        <taxon>Heteroconchia</taxon>
        <taxon>Euheterodonta</taxon>
        <taxon>Imparidentia</taxon>
        <taxon>Neoheterodontei</taxon>
        <taxon>Myida</taxon>
        <taxon>Dreissenoidea</taxon>
        <taxon>Dreissenidae</taxon>
        <taxon>Dreissena</taxon>
    </lineage>
</organism>
<protein>
    <submittedName>
        <fullName evidence="1">Uncharacterized protein</fullName>
    </submittedName>
</protein>
<gene>
    <name evidence="1" type="ORF">DPMN_166761</name>
</gene>